<dbReference type="Proteomes" id="UP000485562">
    <property type="component" value="Unassembled WGS sequence"/>
</dbReference>
<proteinExistence type="inferred from homology"/>
<dbReference type="AlphaFoldDB" id="A0A1V6C9K4"/>
<name>A0A1V6C9K4_UNCT6</name>
<dbReference type="UniPathway" id="UPA00358">
    <property type="reaction ID" value="UER00476"/>
</dbReference>
<keyword evidence="4" id="KW-0963">Cytoplasm</keyword>
<dbReference type="Gene3D" id="3.90.550.10">
    <property type="entry name" value="Spore Coat Polysaccharide Biosynthesis Protein SpsA, Chain A"/>
    <property type="match status" value="1"/>
</dbReference>
<protein>
    <recommendedName>
        <fullName evidence="4">3-deoxy-manno-octulosonate cytidylyltransferase</fullName>
        <ecNumber evidence="4">2.7.7.38</ecNumber>
    </recommendedName>
    <alternativeName>
        <fullName evidence="4">CMP-2-keto-3-deoxyoctulosonic acid synthase</fullName>
        <shortName evidence="4">CKS</shortName>
        <shortName evidence="4">CMP-KDO synthase</shortName>
    </alternativeName>
</protein>
<dbReference type="GO" id="GO:0033468">
    <property type="term" value="P:CMP-keto-3-deoxy-D-manno-octulosonic acid biosynthetic process"/>
    <property type="evidence" value="ECO:0007669"/>
    <property type="project" value="UniProtKB-UniRule"/>
</dbReference>
<keyword evidence="2 4" id="KW-0548">Nucleotidyltransferase</keyword>
<evidence type="ECO:0000256" key="3">
    <source>
        <dbReference type="ARBA" id="ARBA00022985"/>
    </source>
</evidence>
<reference evidence="5" key="1">
    <citation type="submission" date="2017-02" db="EMBL/GenBank/DDBJ databases">
        <title>Delving into the versatile metabolic prowess of the omnipresent phylum Bacteroidetes.</title>
        <authorList>
            <person name="Nobu M.K."/>
            <person name="Mei R."/>
            <person name="Narihiro T."/>
            <person name="Kuroda K."/>
            <person name="Liu W.-T."/>
        </authorList>
    </citation>
    <scope>NUCLEOTIDE SEQUENCE</scope>
    <source>
        <strain evidence="5">ADurb.Bin131</strain>
    </source>
</reference>
<dbReference type="SUPFAM" id="SSF53448">
    <property type="entry name" value="Nucleotide-diphospho-sugar transferases"/>
    <property type="match status" value="1"/>
</dbReference>
<keyword evidence="1 4" id="KW-0808">Transferase</keyword>
<dbReference type="HAMAP" id="MF_00057">
    <property type="entry name" value="KdsB"/>
    <property type="match status" value="1"/>
</dbReference>
<comment type="subcellular location">
    <subcellularLocation>
        <location evidence="4">Cytoplasm</location>
    </subcellularLocation>
</comment>
<dbReference type="GO" id="GO:0009103">
    <property type="term" value="P:lipopolysaccharide biosynthetic process"/>
    <property type="evidence" value="ECO:0007669"/>
    <property type="project" value="UniProtKB-UniRule"/>
</dbReference>
<dbReference type="CDD" id="cd02517">
    <property type="entry name" value="CMP-KDO-Synthetase"/>
    <property type="match status" value="1"/>
</dbReference>
<dbReference type="Pfam" id="PF02348">
    <property type="entry name" value="CTP_transf_3"/>
    <property type="match status" value="1"/>
</dbReference>
<comment type="similarity">
    <text evidence="4">Belongs to the KdsB family.</text>
</comment>
<evidence type="ECO:0000313" key="5">
    <source>
        <dbReference type="EMBL" id="OQB73563.1"/>
    </source>
</evidence>
<evidence type="ECO:0000256" key="1">
    <source>
        <dbReference type="ARBA" id="ARBA00022679"/>
    </source>
</evidence>
<dbReference type="PANTHER" id="PTHR42866">
    <property type="entry name" value="3-DEOXY-MANNO-OCTULOSONATE CYTIDYLYLTRANSFERASE"/>
    <property type="match status" value="1"/>
</dbReference>
<comment type="function">
    <text evidence="4">Activates KDO (a required 8-carbon sugar) for incorporation into bacterial lipopolysaccharide in Gram-negative bacteria.</text>
</comment>
<keyword evidence="3 4" id="KW-0448">Lipopolysaccharide biosynthesis</keyword>
<organism evidence="5">
    <name type="scientific">candidate division TA06 bacterium ADurb.Bin131</name>
    <dbReference type="NCBI Taxonomy" id="1852827"/>
    <lineage>
        <taxon>Bacteria</taxon>
        <taxon>Bacteria division TA06</taxon>
    </lineage>
</organism>
<evidence type="ECO:0000256" key="4">
    <source>
        <dbReference type="HAMAP-Rule" id="MF_00057"/>
    </source>
</evidence>
<dbReference type="NCBIfam" id="NF003952">
    <property type="entry name" value="PRK05450.1-5"/>
    <property type="match status" value="1"/>
</dbReference>
<dbReference type="NCBIfam" id="TIGR00466">
    <property type="entry name" value="kdsB"/>
    <property type="match status" value="1"/>
</dbReference>
<dbReference type="PANTHER" id="PTHR42866:SF2">
    <property type="entry name" value="3-DEOXY-MANNO-OCTULOSONATE CYTIDYLYLTRANSFERASE, MITOCHONDRIAL"/>
    <property type="match status" value="1"/>
</dbReference>
<dbReference type="GO" id="GO:0008690">
    <property type="term" value="F:3-deoxy-manno-octulosonate cytidylyltransferase activity"/>
    <property type="evidence" value="ECO:0007669"/>
    <property type="project" value="UniProtKB-UniRule"/>
</dbReference>
<dbReference type="GO" id="GO:0005829">
    <property type="term" value="C:cytosol"/>
    <property type="evidence" value="ECO:0007669"/>
    <property type="project" value="TreeGrafter"/>
</dbReference>
<comment type="caution">
    <text evidence="5">The sequence shown here is derived from an EMBL/GenBank/DDBJ whole genome shotgun (WGS) entry which is preliminary data.</text>
</comment>
<accession>A0A1V6C9K4</accession>
<dbReference type="EC" id="2.7.7.38" evidence="4"/>
<dbReference type="InterPro" id="IPR004528">
    <property type="entry name" value="KdsB"/>
</dbReference>
<comment type="catalytic activity">
    <reaction evidence="4">
        <text>3-deoxy-alpha-D-manno-oct-2-ulosonate + CTP = CMP-3-deoxy-beta-D-manno-octulosonate + diphosphate</text>
        <dbReference type="Rhea" id="RHEA:23448"/>
        <dbReference type="ChEBI" id="CHEBI:33019"/>
        <dbReference type="ChEBI" id="CHEBI:37563"/>
        <dbReference type="ChEBI" id="CHEBI:85986"/>
        <dbReference type="ChEBI" id="CHEBI:85987"/>
        <dbReference type="EC" id="2.7.7.38"/>
    </reaction>
</comment>
<gene>
    <name evidence="4 5" type="primary">kdsB</name>
    <name evidence="5" type="ORF">BWX89_00897</name>
</gene>
<evidence type="ECO:0000256" key="2">
    <source>
        <dbReference type="ARBA" id="ARBA00022695"/>
    </source>
</evidence>
<comment type="pathway">
    <text evidence="4">Nucleotide-sugar biosynthesis; CMP-3-deoxy-D-manno-octulosonate biosynthesis; CMP-3-deoxy-D-manno-octulosonate from 3-deoxy-D-manno-octulosonate and CTP: step 1/1.</text>
</comment>
<dbReference type="EMBL" id="MWDQ01000076">
    <property type="protein sequence ID" value="OQB73563.1"/>
    <property type="molecule type" value="Genomic_DNA"/>
</dbReference>
<sequence>MINVLGVIPARYHSERFPGKVLQKIGKLSVLESVYQHAKKARTLDKIVVATDSEIIAKEANRFGAEVVFTSSMCSCGTERVAEVAEKIPARIFVNIQADEPLIPEEAIDRPVEEILKDKKILCATSATRIRLEQDLYNPNITKVVVDKNGFALFFSGSLLPFPRVYFVKDKPFFKRMEFLKHIGVYAIRRNFLLRFRKLPSGPLEGYEQLEQLRILENGYKIKVVIVSRDSISIDTISDISKLKEQGHG</sequence>
<dbReference type="InterPro" id="IPR029044">
    <property type="entry name" value="Nucleotide-diphossugar_trans"/>
</dbReference>
<dbReference type="InterPro" id="IPR003329">
    <property type="entry name" value="Cytidylyl_trans"/>
</dbReference>